<comment type="function">
    <text evidence="5 6">Cell division inhibitor that blocks the formation of polar Z ring septums. Rapidly oscillates between the poles of the cell to destabilize FtsZ filaments that have formed before they mature into polar Z rings. Prevents FtsZ polymerization.</text>
</comment>
<feature type="domain" description="Septum formation inhibitor MinC N-terminal" evidence="8">
    <location>
        <begin position="6"/>
        <end position="74"/>
    </location>
</feature>
<dbReference type="HAMAP" id="MF_00267">
    <property type="entry name" value="MinC"/>
    <property type="match status" value="1"/>
</dbReference>
<dbReference type="InterPro" id="IPR007874">
    <property type="entry name" value="MinC_N"/>
</dbReference>
<evidence type="ECO:0000256" key="1">
    <source>
        <dbReference type="ARBA" id="ARBA00006291"/>
    </source>
</evidence>
<dbReference type="PANTHER" id="PTHR34108">
    <property type="entry name" value="SEPTUM SITE-DETERMINING PROTEIN MINC"/>
    <property type="match status" value="1"/>
</dbReference>
<evidence type="ECO:0000256" key="6">
    <source>
        <dbReference type="HAMAP-Rule" id="MF_00267"/>
    </source>
</evidence>
<dbReference type="Gene3D" id="3.30.70.260">
    <property type="match status" value="1"/>
</dbReference>
<dbReference type="GeneID" id="45715240"/>
<gene>
    <name evidence="6" type="primary">minC</name>
    <name evidence="9" type="ORF">AUM46_14765</name>
</gene>
<feature type="domain" description="Septum formation inhibitor MinC C-terminal" evidence="7">
    <location>
        <begin position="129"/>
        <end position="228"/>
    </location>
</feature>
<evidence type="ECO:0000259" key="8">
    <source>
        <dbReference type="Pfam" id="PF05209"/>
    </source>
</evidence>
<keyword evidence="10" id="KW-1185">Reference proteome</keyword>
<dbReference type="PANTHER" id="PTHR34108:SF1">
    <property type="entry name" value="SEPTUM SITE-DETERMINING PROTEIN MINC"/>
    <property type="match status" value="1"/>
</dbReference>
<dbReference type="RefSeq" id="WP_007775786.1">
    <property type="nucleotide sequence ID" value="NC_023032.1"/>
</dbReference>
<dbReference type="InterPro" id="IPR036145">
    <property type="entry name" value="MinC_C_sf"/>
</dbReference>
<protein>
    <recommendedName>
        <fullName evidence="6">Probable septum site-determining protein MinC</fullName>
    </recommendedName>
</protein>
<evidence type="ECO:0000256" key="4">
    <source>
        <dbReference type="ARBA" id="ARBA00023306"/>
    </source>
</evidence>
<keyword evidence="2 6" id="KW-0132">Cell division</keyword>
<dbReference type="Pfam" id="PF03775">
    <property type="entry name" value="MinC_C"/>
    <property type="match status" value="1"/>
</dbReference>
<dbReference type="InterPro" id="IPR016098">
    <property type="entry name" value="CAP/MinC_C"/>
</dbReference>
<evidence type="ECO:0000313" key="10">
    <source>
        <dbReference type="Proteomes" id="UP000244731"/>
    </source>
</evidence>
<dbReference type="SUPFAM" id="SSF63848">
    <property type="entry name" value="Cell-division inhibitor MinC, C-terminal domain"/>
    <property type="match status" value="1"/>
</dbReference>
<accession>A0ABX5JXG1</accession>
<evidence type="ECO:0000256" key="5">
    <source>
        <dbReference type="ARBA" id="ARBA00025606"/>
    </source>
</evidence>
<dbReference type="Proteomes" id="UP000244731">
    <property type="component" value="Unassembled WGS sequence"/>
</dbReference>
<comment type="caution">
    <text evidence="9">The sequence shown here is derived from an EMBL/GenBank/DDBJ whole genome shotgun (WGS) entry which is preliminary data.</text>
</comment>
<evidence type="ECO:0000313" key="9">
    <source>
        <dbReference type="EMBL" id="PUX03754.1"/>
    </source>
</evidence>
<keyword evidence="4 6" id="KW-0131">Cell cycle</keyword>
<reference evidence="9 10" key="1">
    <citation type="submission" date="2016-12" db="EMBL/GenBank/DDBJ databases">
        <title>Analysis of the Molecular Diversity Among Cronobacter Species Isolated from Filth Flies Using a Pan Genomic DNA Microarray.</title>
        <authorList>
            <person name="Pava-Ripoll M."/>
            <person name="Tall B."/>
            <person name="Farber J."/>
            <person name="Fanning S."/>
            <person name="Lehner A."/>
            <person name="Stephan R."/>
            <person name="Pagotto F."/>
            <person name="Iverson C."/>
            <person name="Ziobro G."/>
            <person name="Miller A."/>
            <person name="Pearson R."/>
            <person name="Yan Q."/>
            <person name="Kim M."/>
            <person name="Jeong S."/>
            <person name="Park J."/>
            <person name="Jun S."/>
            <person name="Choi H."/>
            <person name="Chung T."/>
            <person name="Yoo Y."/>
            <person name="Park E."/>
            <person name="Hwang S."/>
            <person name="Lee B."/>
            <person name="Sathyamoorthy V."/>
            <person name="Carter L."/>
            <person name="Mammel M."/>
            <person name="Jackson S."/>
            <person name="Kothary M."/>
            <person name="Patel I."/>
            <person name="Grim C."/>
            <person name="Gopinath G."/>
            <person name="Gangiredla J."/>
            <person name="Chase H."/>
        </authorList>
    </citation>
    <scope>NUCLEOTIDE SEQUENCE [LARGE SCALE GENOMIC DNA]</scope>
    <source>
        <strain evidence="9 10">MOD1-Md25g</strain>
    </source>
</reference>
<proteinExistence type="inferred from homology"/>
<comment type="similarity">
    <text evidence="1 6">Belongs to the MinC family.</text>
</comment>
<dbReference type="InterPro" id="IPR005526">
    <property type="entry name" value="Septum_form_inhib_MinC_C"/>
</dbReference>
<dbReference type="NCBIfam" id="TIGR01222">
    <property type="entry name" value="minC"/>
    <property type="match status" value="1"/>
</dbReference>
<evidence type="ECO:0000259" key="7">
    <source>
        <dbReference type="Pfam" id="PF03775"/>
    </source>
</evidence>
<evidence type="ECO:0000256" key="3">
    <source>
        <dbReference type="ARBA" id="ARBA00023210"/>
    </source>
</evidence>
<organism evidence="9 10">
    <name type="scientific">Cronobacter malonaticus</name>
    <dbReference type="NCBI Taxonomy" id="413503"/>
    <lineage>
        <taxon>Bacteria</taxon>
        <taxon>Pseudomonadati</taxon>
        <taxon>Pseudomonadota</taxon>
        <taxon>Gammaproteobacteria</taxon>
        <taxon>Enterobacterales</taxon>
        <taxon>Enterobacteriaceae</taxon>
        <taxon>Cronobacter</taxon>
    </lineage>
</organism>
<evidence type="ECO:0000256" key="2">
    <source>
        <dbReference type="ARBA" id="ARBA00022618"/>
    </source>
</evidence>
<name>A0ABX5JXG1_9ENTR</name>
<comment type="subunit">
    <text evidence="6">Interacts with MinD and FtsZ.</text>
</comment>
<dbReference type="Gene3D" id="2.160.20.70">
    <property type="match status" value="1"/>
</dbReference>
<sequence length="232" mass="24361">MSNTPIELKGSSFTLSVVHLHDAHPEVIRKALEEKIAQAPAFLKNAPVVVNVAGLDGSINWQQLHQTFIDSGLHLVGISGCQDDALKAEISRAGLALLTEGKASAPRAAKPAEAPVPPAPTAALRTRLIDLPVRSGQRIYAPGADLVVTSHVSAGAELIADGNIHVYGTMRGRALAGASGDKEAQIFSTNLAAELVSIAGVYWLSDQIPAEFYNKAARLRLADGALTVQPLN</sequence>
<dbReference type="InterPro" id="IPR013033">
    <property type="entry name" value="MinC"/>
</dbReference>
<dbReference type="Pfam" id="PF05209">
    <property type="entry name" value="MinC_N"/>
    <property type="match status" value="1"/>
</dbReference>
<dbReference type="EMBL" id="MSAC01000047">
    <property type="protein sequence ID" value="PUX03754.1"/>
    <property type="molecule type" value="Genomic_DNA"/>
</dbReference>
<keyword evidence="3 6" id="KW-0717">Septation</keyword>